<dbReference type="CDD" id="cd07185">
    <property type="entry name" value="OmpA_C-like"/>
    <property type="match status" value="1"/>
</dbReference>
<dbReference type="PROSITE" id="PS51123">
    <property type="entry name" value="OMPA_2"/>
    <property type="match status" value="1"/>
</dbReference>
<dbReference type="PANTHER" id="PTHR30329:SF21">
    <property type="entry name" value="LIPOPROTEIN YIAD-RELATED"/>
    <property type="match status" value="1"/>
</dbReference>
<evidence type="ECO:0000256" key="7">
    <source>
        <dbReference type="PROSITE-ProRule" id="PRU00473"/>
    </source>
</evidence>
<keyword evidence="12" id="KW-1185">Reference proteome</keyword>
<dbReference type="EMBL" id="CP012023">
    <property type="protein sequence ID" value="ALI54090.1"/>
    <property type="molecule type" value="Genomic_DNA"/>
</dbReference>
<sequence length="407" mass="43080">MADAVDMETEQEEEECPKCPPVGAPAWMATFADMATLLMAFFVLILSFAEFNTPKFKMISGSLKNAFGVQKVVPVVEQPKGTTVISMEFSPSPSPSVTQEMTQETTEVQKPEVQVDSKQEDAVDGDKNDDFGQQEGSGNAGETEGQKTAAEMNAAELGEALKEAIASGDVSVEMMGENVVINFPSDSIKEKDLPSLLEDTLAALAEARNASGQAESEVLFGGLEQQLKELSEAASADRDSTGPSEQTIVEQQQEQAAIQSATLTQDRLAIALVEEISQGLVTVEQREGSVFVTVGAGGAFPSGSADLTQAANEILSRVAFASMEGDSEVTVTGHTDDVPISDGALFRDNWDLAAARAASVVQSMQATGLVAPGKMKAVSLGETAPLESNATPEGREKNRRIEIEISY</sequence>
<feature type="region of interest" description="Disordered" evidence="8">
    <location>
        <begin position="86"/>
        <end position="148"/>
    </location>
</feature>
<dbReference type="InterPro" id="IPR036737">
    <property type="entry name" value="OmpA-like_sf"/>
</dbReference>
<evidence type="ECO:0000256" key="4">
    <source>
        <dbReference type="ARBA" id="ARBA00022692"/>
    </source>
</evidence>
<keyword evidence="3" id="KW-1003">Cell membrane</keyword>
<dbReference type="Pfam" id="PF13677">
    <property type="entry name" value="MotB_plug"/>
    <property type="match status" value="1"/>
</dbReference>
<evidence type="ECO:0000259" key="10">
    <source>
        <dbReference type="PROSITE" id="PS51123"/>
    </source>
</evidence>
<keyword evidence="4 9" id="KW-0812">Transmembrane</keyword>
<comment type="subcellular location">
    <subcellularLocation>
        <location evidence="1">Cell membrane</location>
        <topology evidence="1">Single-pass membrane protein</topology>
    </subcellularLocation>
</comment>
<dbReference type="Pfam" id="PF00691">
    <property type="entry name" value="OmpA"/>
    <property type="match status" value="1"/>
</dbReference>
<dbReference type="InterPro" id="IPR050330">
    <property type="entry name" value="Bact_OuterMem_StrucFunc"/>
</dbReference>
<keyword evidence="11" id="KW-0969">Cilium</keyword>
<dbReference type="Proteomes" id="UP000064920">
    <property type="component" value="Chromosome"/>
</dbReference>
<feature type="transmembrane region" description="Helical" evidence="9">
    <location>
        <begin position="27"/>
        <end position="49"/>
    </location>
</feature>
<feature type="compositionally biased region" description="Basic and acidic residues" evidence="8">
    <location>
        <begin position="107"/>
        <end position="130"/>
    </location>
</feature>
<dbReference type="PATRIC" id="fig|1397108.4.peg.146"/>
<evidence type="ECO:0000313" key="11">
    <source>
        <dbReference type="EMBL" id="ALI54090.1"/>
    </source>
</evidence>
<dbReference type="AlphaFoldDB" id="A0A0N9ZLH2"/>
<dbReference type="RefSeq" id="WP_062214785.1">
    <property type="nucleotide sequence ID" value="NZ_CP012023.1"/>
</dbReference>
<reference evidence="11 12" key="1">
    <citation type="submission" date="2015-05" db="EMBL/GenBank/DDBJ databases">
        <authorList>
            <person name="Wang D.B."/>
            <person name="Wang M."/>
        </authorList>
    </citation>
    <scope>NUCLEOTIDE SEQUENCE [LARGE SCALE GENOMIC DNA]</scope>
    <source>
        <strain evidence="11 12">IMCC 12053</strain>
    </source>
</reference>
<evidence type="ECO:0000313" key="12">
    <source>
        <dbReference type="Proteomes" id="UP000064920"/>
    </source>
</evidence>
<dbReference type="GO" id="GO:0005886">
    <property type="term" value="C:plasma membrane"/>
    <property type="evidence" value="ECO:0007669"/>
    <property type="project" value="UniProtKB-SubCell"/>
</dbReference>
<evidence type="ECO:0000256" key="9">
    <source>
        <dbReference type="SAM" id="Phobius"/>
    </source>
</evidence>
<keyword evidence="5 9" id="KW-1133">Transmembrane helix</keyword>
<keyword evidence="11" id="KW-0966">Cell projection</keyword>
<dbReference type="KEGG" id="cmar:IMCC12053_140"/>
<evidence type="ECO:0000256" key="5">
    <source>
        <dbReference type="ARBA" id="ARBA00022989"/>
    </source>
</evidence>
<name>A0A0N9ZLH2_9RHOB</name>
<evidence type="ECO:0000256" key="1">
    <source>
        <dbReference type="ARBA" id="ARBA00004162"/>
    </source>
</evidence>
<gene>
    <name evidence="11" type="ORF">IMCC12053_140</name>
</gene>
<evidence type="ECO:0000256" key="8">
    <source>
        <dbReference type="SAM" id="MobiDB-lite"/>
    </source>
</evidence>
<feature type="compositionally biased region" description="Low complexity" evidence="8">
    <location>
        <begin position="97"/>
        <end position="106"/>
    </location>
</feature>
<dbReference type="InterPro" id="IPR006665">
    <property type="entry name" value="OmpA-like"/>
</dbReference>
<evidence type="ECO:0000256" key="3">
    <source>
        <dbReference type="ARBA" id="ARBA00022475"/>
    </source>
</evidence>
<dbReference type="STRING" id="1397108.IMCC12053_140"/>
<proteinExistence type="inferred from homology"/>
<organism evidence="11 12">
    <name type="scientific">Celeribacter marinus</name>
    <dbReference type="NCBI Taxonomy" id="1397108"/>
    <lineage>
        <taxon>Bacteria</taxon>
        <taxon>Pseudomonadati</taxon>
        <taxon>Pseudomonadota</taxon>
        <taxon>Alphaproteobacteria</taxon>
        <taxon>Rhodobacterales</taxon>
        <taxon>Roseobacteraceae</taxon>
        <taxon>Celeribacter</taxon>
    </lineage>
</organism>
<evidence type="ECO:0000256" key="6">
    <source>
        <dbReference type="ARBA" id="ARBA00023136"/>
    </source>
</evidence>
<evidence type="ECO:0000256" key="2">
    <source>
        <dbReference type="ARBA" id="ARBA00008914"/>
    </source>
</evidence>
<feature type="domain" description="OmpA-like" evidence="10">
    <location>
        <begin position="287"/>
        <end position="407"/>
    </location>
</feature>
<protein>
    <submittedName>
        <fullName evidence="11">Flagellar motor rotation protein MotB</fullName>
    </submittedName>
</protein>
<dbReference type="Gene3D" id="3.30.1330.60">
    <property type="entry name" value="OmpA-like domain"/>
    <property type="match status" value="1"/>
</dbReference>
<keyword evidence="11" id="KW-0282">Flagellum</keyword>
<comment type="similarity">
    <text evidence="2">Belongs to the MotB family.</text>
</comment>
<accession>A0A0N9ZLH2</accession>
<feature type="region of interest" description="Disordered" evidence="8">
    <location>
        <begin position="384"/>
        <end position="407"/>
    </location>
</feature>
<keyword evidence="6 7" id="KW-0472">Membrane</keyword>
<dbReference type="PANTHER" id="PTHR30329">
    <property type="entry name" value="STATOR ELEMENT OF FLAGELLAR MOTOR COMPLEX"/>
    <property type="match status" value="1"/>
</dbReference>
<feature type="compositionally biased region" description="Basic and acidic residues" evidence="8">
    <location>
        <begin position="393"/>
        <end position="407"/>
    </location>
</feature>
<dbReference type="InterPro" id="IPR025713">
    <property type="entry name" value="MotB-like_N_dom"/>
</dbReference>
<dbReference type="SUPFAM" id="SSF103088">
    <property type="entry name" value="OmpA-like"/>
    <property type="match status" value="1"/>
</dbReference>